<feature type="transmembrane region" description="Helical" evidence="6">
    <location>
        <begin position="158"/>
        <end position="178"/>
    </location>
</feature>
<evidence type="ECO:0000256" key="6">
    <source>
        <dbReference type="SAM" id="Phobius"/>
    </source>
</evidence>
<protein>
    <submittedName>
        <fullName evidence="7">TspO/MBR-related protein</fullName>
    </submittedName>
</protein>
<organism evidence="7 8">
    <name type="scientific">Morchella conica CCBAS932</name>
    <dbReference type="NCBI Taxonomy" id="1392247"/>
    <lineage>
        <taxon>Eukaryota</taxon>
        <taxon>Fungi</taxon>
        <taxon>Dikarya</taxon>
        <taxon>Ascomycota</taxon>
        <taxon>Pezizomycotina</taxon>
        <taxon>Pezizomycetes</taxon>
        <taxon>Pezizales</taxon>
        <taxon>Morchellaceae</taxon>
        <taxon>Morchella</taxon>
    </lineage>
</organism>
<keyword evidence="5 6" id="KW-0472">Membrane</keyword>
<evidence type="ECO:0000256" key="3">
    <source>
        <dbReference type="ARBA" id="ARBA00022692"/>
    </source>
</evidence>
<dbReference type="FunFam" id="1.20.1260.100:FF:000001">
    <property type="entry name" value="translocator protein 2"/>
    <property type="match status" value="1"/>
</dbReference>
<keyword evidence="8" id="KW-1185">Reference proteome</keyword>
<accession>A0A3N4L7M1</accession>
<evidence type="ECO:0000256" key="1">
    <source>
        <dbReference type="ARBA" id="ARBA00004141"/>
    </source>
</evidence>
<gene>
    <name evidence="7" type="ORF">P167DRAFT_531069</name>
</gene>
<dbReference type="InterPro" id="IPR004307">
    <property type="entry name" value="TspO_MBR"/>
</dbReference>
<dbReference type="AlphaFoldDB" id="A0A3N4L7M1"/>
<keyword evidence="3 6" id="KW-0812">Transmembrane</keyword>
<comment type="subcellular location">
    <subcellularLocation>
        <location evidence="1">Membrane</location>
        <topology evidence="1">Multi-pass membrane protein</topology>
    </subcellularLocation>
</comment>
<dbReference type="Pfam" id="PF03073">
    <property type="entry name" value="TspO_MBR"/>
    <property type="match status" value="1"/>
</dbReference>
<evidence type="ECO:0000313" key="7">
    <source>
        <dbReference type="EMBL" id="RPB17492.1"/>
    </source>
</evidence>
<name>A0A3N4L7M1_9PEZI</name>
<keyword evidence="4 6" id="KW-1133">Transmembrane helix</keyword>
<dbReference type="CDD" id="cd15904">
    <property type="entry name" value="TSPO_MBR"/>
    <property type="match status" value="1"/>
</dbReference>
<dbReference type="PANTHER" id="PTHR10057">
    <property type="entry name" value="PERIPHERAL-TYPE BENZODIAZEPINE RECEPTOR"/>
    <property type="match status" value="1"/>
</dbReference>
<feature type="transmembrane region" description="Helical" evidence="6">
    <location>
        <begin position="20"/>
        <end position="38"/>
    </location>
</feature>
<evidence type="ECO:0000256" key="2">
    <source>
        <dbReference type="ARBA" id="ARBA00007524"/>
    </source>
</evidence>
<evidence type="ECO:0000256" key="5">
    <source>
        <dbReference type="ARBA" id="ARBA00023136"/>
    </source>
</evidence>
<dbReference type="PANTHER" id="PTHR10057:SF0">
    <property type="entry name" value="TRANSLOCATOR PROTEIN"/>
    <property type="match status" value="1"/>
</dbReference>
<dbReference type="InParanoid" id="A0A3N4L7M1"/>
<dbReference type="Gene3D" id="1.20.1260.100">
    <property type="entry name" value="TspO/MBR protein"/>
    <property type="match status" value="1"/>
</dbReference>
<feature type="transmembrane region" description="Helical" evidence="6">
    <location>
        <begin position="90"/>
        <end position="113"/>
    </location>
</feature>
<dbReference type="GO" id="GO:0033013">
    <property type="term" value="P:tetrapyrrole metabolic process"/>
    <property type="evidence" value="ECO:0007669"/>
    <property type="project" value="UniProtKB-ARBA"/>
</dbReference>
<evidence type="ECO:0000256" key="4">
    <source>
        <dbReference type="ARBA" id="ARBA00022989"/>
    </source>
</evidence>
<sequence length="187" mass="20313">MSFFPYVPSITLPSQVFSSPAVAILLPITLGSAVGYATRPKATKQVYAAIRQPPLRPPAWVFGPVWTVLYGTMGYAAYRATTIGLAHPDPSIRSLALVGTTAYTTQLGLNLVWMPLFFGLRKPALALADIVALTANVGTLAALWSQWDKTSAYLMVPYLAWLSFATYITAGVGVMNNWDISRVEKQN</sequence>
<evidence type="ECO:0000313" key="8">
    <source>
        <dbReference type="Proteomes" id="UP000277580"/>
    </source>
</evidence>
<dbReference type="STRING" id="1392247.A0A3N4L7M1"/>
<dbReference type="EMBL" id="ML119105">
    <property type="protein sequence ID" value="RPB17492.1"/>
    <property type="molecule type" value="Genomic_DNA"/>
</dbReference>
<comment type="similarity">
    <text evidence="2">Belongs to the TspO/BZRP family.</text>
</comment>
<proteinExistence type="inferred from homology"/>
<feature type="transmembrane region" description="Helical" evidence="6">
    <location>
        <begin position="125"/>
        <end position="146"/>
    </location>
</feature>
<dbReference type="OrthoDB" id="8841220at2759"/>
<dbReference type="PIRSF" id="PIRSF005859">
    <property type="entry name" value="PBR"/>
    <property type="match status" value="1"/>
</dbReference>
<dbReference type="Proteomes" id="UP000277580">
    <property type="component" value="Unassembled WGS sequence"/>
</dbReference>
<dbReference type="InterPro" id="IPR038330">
    <property type="entry name" value="TspO/MBR-related_sf"/>
</dbReference>
<reference evidence="7 8" key="1">
    <citation type="journal article" date="2018" name="Nat. Ecol. Evol.">
        <title>Pezizomycetes genomes reveal the molecular basis of ectomycorrhizal truffle lifestyle.</title>
        <authorList>
            <person name="Murat C."/>
            <person name="Payen T."/>
            <person name="Noel B."/>
            <person name="Kuo A."/>
            <person name="Morin E."/>
            <person name="Chen J."/>
            <person name="Kohler A."/>
            <person name="Krizsan K."/>
            <person name="Balestrini R."/>
            <person name="Da Silva C."/>
            <person name="Montanini B."/>
            <person name="Hainaut M."/>
            <person name="Levati E."/>
            <person name="Barry K.W."/>
            <person name="Belfiori B."/>
            <person name="Cichocki N."/>
            <person name="Clum A."/>
            <person name="Dockter R.B."/>
            <person name="Fauchery L."/>
            <person name="Guy J."/>
            <person name="Iotti M."/>
            <person name="Le Tacon F."/>
            <person name="Lindquist E.A."/>
            <person name="Lipzen A."/>
            <person name="Malagnac F."/>
            <person name="Mello A."/>
            <person name="Molinier V."/>
            <person name="Miyauchi S."/>
            <person name="Poulain J."/>
            <person name="Riccioni C."/>
            <person name="Rubini A."/>
            <person name="Sitrit Y."/>
            <person name="Splivallo R."/>
            <person name="Traeger S."/>
            <person name="Wang M."/>
            <person name="Zifcakova L."/>
            <person name="Wipf D."/>
            <person name="Zambonelli A."/>
            <person name="Paolocci F."/>
            <person name="Nowrousian M."/>
            <person name="Ottonello S."/>
            <person name="Baldrian P."/>
            <person name="Spatafora J.W."/>
            <person name="Henrissat B."/>
            <person name="Nagy L.G."/>
            <person name="Aury J.M."/>
            <person name="Wincker P."/>
            <person name="Grigoriev I.V."/>
            <person name="Bonfante P."/>
            <person name="Martin F.M."/>
        </authorList>
    </citation>
    <scope>NUCLEOTIDE SEQUENCE [LARGE SCALE GENOMIC DNA]</scope>
    <source>
        <strain evidence="7 8">CCBAS932</strain>
    </source>
</reference>
<feature type="transmembrane region" description="Helical" evidence="6">
    <location>
        <begin position="59"/>
        <end position="78"/>
    </location>
</feature>
<dbReference type="GO" id="GO:0005741">
    <property type="term" value="C:mitochondrial outer membrane"/>
    <property type="evidence" value="ECO:0007669"/>
    <property type="project" value="TreeGrafter"/>
</dbReference>